<evidence type="ECO:0000313" key="1">
    <source>
        <dbReference type="EMBL" id="KAI4533079.1"/>
    </source>
</evidence>
<accession>A0AAD4Y2X6</accession>
<keyword evidence="2" id="KW-1185">Reference proteome</keyword>
<gene>
    <name evidence="1" type="ORF">MG293_016098</name>
</gene>
<reference evidence="1" key="1">
    <citation type="submission" date="2022-03" db="EMBL/GenBank/DDBJ databases">
        <title>Genomic analyses of argali, domestic sheep and their hybrids provide insights into chromosomal evolution, heterosis and genetic basis of agronomic traits.</title>
        <authorList>
            <person name="Li M."/>
        </authorList>
    </citation>
    <scope>NUCLEOTIDE SEQUENCE</scope>
    <source>
        <strain evidence="1">CAU-MHL-2022a</strain>
        <tissue evidence="1">Skin</tissue>
    </source>
</reference>
<dbReference type="EMBL" id="JAKZEL010000020">
    <property type="protein sequence ID" value="KAI4533079.1"/>
    <property type="molecule type" value="Genomic_DNA"/>
</dbReference>
<dbReference type="AlphaFoldDB" id="A0AAD4Y2X6"/>
<proteinExistence type="predicted"/>
<organism evidence="1 2">
    <name type="scientific">Ovis ammon polii</name>
    <dbReference type="NCBI Taxonomy" id="230172"/>
    <lineage>
        <taxon>Eukaryota</taxon>
        <taxon>Metazoa</taxon>
        <taxon>Chordata</taxon>
        <taxon>Craniata</taxon>
        <taxon>Vertebrata</taxon>
        <taxon>Euteleostomi</taxon>
        <taxon>Mammalia</taxon>
        <taxon>Eutheria</taxon>
        <taxon>Laurasiatheria</taxon>
        <taxon>Artiodactyla</taxon>
        <taxon>Ruminantia</taxon>
        <taxon>Pecora</taxon>
        <taxon>Bovidae</taxon>
        <taxon>Caprinae</taxon>
        <taxon>Ovis</taxon>
    </lineage>
</organism>
<comment type="caution">
    <text evidence="1">The sequence shown here is derived from an EMBL/GenBank/DDBJ whole genome shotgun (WGS) entry which is preliminary data.</text>
</comment>
<protein>
    <submittedName>
        <fullName evidence="1">Uncharacterized protein</fullName>
    </submittedName>
</protein>
<name>A0AAD4Y2X6_OVIAM</name>
<sequence length="120" mass="13143">MEAARSMYPQPLTQNSCLPMDMRNTSSTFQEFSPSFRDCVGNVDIGRKQLSINTLGTKSFLDKITPSPSEIVALPGCELALLLRWHLLSVDQDNSSMWPSAIPVVLVVGIPSKSVPGKHI</sequence>
<evidence type="ECO:0000313" key="2">
    <source>
        <dbReference type="Proteomes" id="UP001214576"/>
    </source>
</evidence>
<dbReference type="Proteomes" id="UP001214576">
    <property type="component" value="Unassembled WGS sequence"/>
</dbReference>